<dbReference type="PaxDb" id="3880-AES91721"/>
<gene>
    <name evidence="1" type="ordered locus">MTR_4g116640</name>
    <name evidence="2" type="ORF">MtrunA17_Chr4g0065251</name>
</gene>
<evidence type="ECO:0000313" key="2">
    <source>
        <dbReference type="EMBL" id="RHN64079.1"/>
    </source>
</evidence>
<dbReference type="Proteomes" id="UP000265566">
    <property type="component" value="Chromosome 4"/>
</dbReference>
<accession>G7JHU2</accession>
<dbReference type="PANTHER" id="PTHR35121:SF4">
    <property type="entry name" value="SWIM-TYPE DOMAIN-CONTAINING PROTEIN"/>
    <property type="match status" value="1"/>
</dbReference>
<reference evidence="1 4" key="1">
    <citation type="journal article" date="2011" name="Nature">
        <title>The Medicago genome provides insight into the evolution of rhizobial symbioses.</title>
        <authorList>
            <person name="Young N.D."/>
            <person name="Debelle F."/>
            <person name="Oldroyd G.E."/>
            <person name="Geurts R."/>
            <person name="Cannon S.B."/>
            <person name="Udvardi M.K."/>
            <person name="Benedito V.A."/>
            <person name="Mayer K.F."/>
            <person name="Gouzy J."/>
            <person name="Schoof H."/>
            <person name="Van de Peer Y."/>
            <person name="Proost S."/>
            <person name="Cook D.R."/>
            <person name="Meyers B.C."/>
            <person name="Spannagl M."/>
            <person name="Cheung F."/>
            <person name="De Mita S."/>
            <person name="Krishnakumar V."/>
            <person name="Gundlach H."/>
            <person name="Zhou S."/>
            <person name="Mudge J."/>
            <person name="Bharti A.K."/>
            <person name="Murray J.D."/>
            <person name="Naoumkina M.A."/>
            <person name="Rosen B."/>
            <person name="Silverstein K.A."/>
            <person name="Tang H."/>
            <person name="Rombauts S."/>
            <person name="Zhao P.X."/>
            <person name="Zhou P."/>
            <person name="Barbe V."/>
            <person name="Bardou P."/>
            <person name="Bechner M."/>
            <person name="Bellec A."/>
            <person name="Berger A."/>
            <person name="Berges H."/>
            <person name="Bidwell S."/>
            <person name="Bisseling T."/>
            <person name="Choisne N."/>
            <person name="Couloux A."/>
            <person name="Denny R."/>
            <person name="Deshpande S."/>
            <person name="Dai X."/>
            <person name="Doyle J.J."/>
            <person name="Dudez A.M."/>
            <person name="Farmer A.D."/>
            <person name="Fouteau S."/>
            <person name="Franken C."/>
            <person name="Gibelin C."/>
            <person name="Gish J."/>
            <person name="Goldstein S."/>
            <person name="Gonzalez A.J."/>
            <person name="Green P.J."/>
            <person name="Hallab A."/>
            <person name="Hartog M."/>
            <person name="Hua A."/>
            <person name="Humphray S.J."/>
            <person name="Jeong D.H."/>
            <person name="Jing Y."/>
            <person name="Jocker A."/>
            <person name="Kenton S.M."/>
            <person name="Kim D.J."/>
            <person name="Klee K."/>
            <person name="Lai H."/>
            <person name="Lang C."/>
            <person name="Lin S."/>
            <person name="Macmil S.L."/>
            <person name="Magdelenat G."/>
            <person name="Matthews L."/>
            <person name="McCorrison J."/>
            <person name="Monaghan E.L."/>
            <person name="Mun J.H."/>
            <person name="Najar F.Z."/>
            <person name="Nicholson C."/>
            <person name="Noirot C."/>
            <person name="O'Bleness M."/>
            <person name="Paule C.R."/>
            <person name="Poulain J."/>
            <person name="Prion F."/>
            <person name="Qin B."/>
            <person name="Qu C."/>
            <person name="Retzel E.F."/>
            <person name="Riddle C."/>
            <person name="Sallet E."/>
            <person name="Samain S."/>
            <person name="Samson N."/>
            <person name="Sanders I."/>
            <person name="Saurat O."/>
            <person name="Scarpelli C."/>
            <person name="Schiex T."/>
            <person name="Segurens B."/>
            <person name="Severin A.J."/>
            <person name="Sherrier D.J."/>
            <person name="Shi R."/>
            <person name="Sims S."/>
            <person name="Singer S.R."/>
            <person name="Sinharoy S."/>
            <person name="Sterck L."/>
            <person name="Viollet A."/>
            <person name="Wang B.B."/>
            <person name="Wang K."/>
            <person name="Wang M."/>
            <person name="Wang X."/>
            <person name="Warfsmann J."/>
            <person name="Weissenbach J."/>
            <person name="White D.D."/>
            <person name="White J.D."/>
            <person name="Wiley G.B."/>
            <person name="Wincker P."/>
            <person name="Xing Y."/>
            <person name="Yang L."/>
            <person name="Yao Z."/>
            <person name="Ying F."/>
            <person name="Zhai J."/>
            <person name="Zhou L."/>
            <person name="Zuber A."/>
            <person name="Denarie J."/>
            <person name="Dixon R.A."/>
            <person name="May G.D."/>
            <person name="Schwartz D.C."/>
            <person name="Rogers J."/>
            <person name="Quetier F."/>
            <person name="Town C.D."/>
            <person name="Roe B.A."/>
        </authorList>
    </citation>
    <scope>NUCLEOTIDE SEQUENCE [LARGE SCALE GENOMIC DNA]</scope>
    <source>
        <strain evidence="1">A17</strain>
        <strain evidence="3 4">cv. Jemalong A17</strain>
    </source>
</reference>
<reference evidence="1 4" key="2">
    <citation type="journal article" date="2014" name="BMC Genomics">
        <title>An improved genome release (version Mt4.0) for the model legume Medicago truncatula.</title>
        <authorList>
            <person name="Tang H."/>
            <person name="Krishnakumar V."/>
            <person name="Bidwell S."/>
            <person name="Rosen B."/>
            <person name="Chan A."/>
            <person name="Zhou S."/>
            <person name="Gentzbittel L."/>
            <person name="Childs K.L."/>
            <person name="Yandell M."/>
            <person name="Gundlach H."/>
            <person name="Mayer K.F."/>
            <person name="Schwartz D.C."/>
            <person name="Town C.D."/>
        </authorList>
    </citation>
    <scope>GENOME REANNOTATION</scope>
    <source>
        <strain evidence="3 4">cv. Jemalong A17</strain>
    </source>
</reference>
<name>G7JHU2_MEDTR</name>
<protein>
    <submittedName>
        <fullName evidence="1 3">Uncharacterized protein</fullName>
    </submittedName>
</protein>
<keyword evidence="4" id="KW-1185">Reference proteome</keyword>
<dbReference type="Gramene" id="rna26859">
    <property type="protein sequence ID" value="RHN64079.1"/>
    <property type="gene ID" value="gene26859"/>
</dbReference>
<dbReference type="EMBL" id="CM001220">
    <property type="protein sequence ID" value="AES91721.1"/>
    <property type="molecule type" value="Genomic_DNA"/>
</dbReference>
<dbReference type="EnsemblPlants" id="AES91721">
    <property type="protein sequence ID" value="AES91721"/>
    <property type="gene ID" value="MTR_4g116640"/>
</dbReference>
<reference evidence="2" key="5">
    <citation type="journal article" date="2018" name="Nat. Plants">
        <title>Whole-genome landscape of Medicago truncatula symbiotic genes.</title>
        <authorList>
            <person name="Pecrix Y."/>
            <person name="Gamas P."/>
            <person name="Carrere S."/>
        </authorList>
    </citation>
    <scope>NUCLEOTIDE SEQUENCE</scope>
    <source>
        <tissue evidence="2">Leaves</tissue>
    </source>
</reference>
<dbReference type="Proteomes" id="UP000002051">
    <property type="component" value="Chromosome 4"/>
</dbReference>
<evidence type="ECO:0000313" key="1">
    <source>
        <dbReference type="EMBL" id="AES91721.1"/>
    </source>
</evidence>
<evidence type="ECO:0000313" key="5">
    <source>
        <dbReference type="Proteomes" id="UP000265566"/>
    </source>
</evidence>
<evidence type="ECO:0000313" key="3">
    <source>
        <dbReference type="EnsemblPlants" id="AES91721"/>
    </source>
</evidence>
<dbReference type="EMBL" id="PSQE01000004">
    <property type="protein sequence ID" value="RHN64079.1"/>
    <property type="molecule type" value="Genomic_DNA"/>
</dbReference>
<proteinExistence type="predicted"/>
<dbReference type="OMA" id="CCMHTTA"/>
<dbReference type="eggNOG" id="ENOG502S71B">
    <property type="taxonomic scope" value="Eukaryota"/>
</dbReference>
<organism evidence="1 4">
    <name type="scientific">Medicago truncatula</name>
    <name type="common">Barrel medic</name>
    <name type="synonym">Medicago tribuloides</name>
    <dbReference type="NCBI Taxonomy" id="3880"/>
    <lineage>
        <taxon>Eukaryota</taxon>
        <taxon>Viridiplantae</taxon>
        <taxon>Streptophyta</taxon>
        <taxon>Embryophyta</taxon>
        <taxon>Tracheophyta</taxon>
        <taxon>Spermatophyta</taxon>
        <taxon>Magnoliopsida</taxon>
        <taxon>eudicotyledons</taxon>
        <taxon>Gunneridae</taxon>
        <taxon>Pentapetalae</taxon>
        <taxon>rosids</taxon>
        <taxon>fabids</taxon>
        <taxon>Fabales</taxon>
        <taxon>Fabaceae</taxon>
        <taxon>Papilionoideae</taxon>
        <taxon>50 kb inversion clade</taxon>
        <taxon>NPAAA clade</taxon>
        <taxon>Hologalegina</taxon>
        <taxon>IRL clade</taxon>
        <taxon>Trifolieae</taxon>
        <taxon>Medicago</taxon>
    </lineage>
</organism>
<reference evidence="5" key="4">
    <citation type="journal article" date="2018" name="Nat. Plants">
        <title>Whole-genome landscape of Medicago truncatula symbiotic genes.</title>
        <authorList>
            <person name="Pecrix Y."/>
            <person name="Staton S.E."/>
            <person name="Sallet E."/>
            <person name="Lelandais-Briere C."/>
            <person name="Moreau S."/>
            <person name="Carrere S."/>
            <person name="Blein T."/>
            <person name="Jardinaud M.F."/>
            <person name="Latrasse D."/>
            <person name="Zouine M."/>
            <person name="Zahm M."/>
            <person name="Kreplak J."/>
            <person name="Mayjonade B."/>
            <person name="Satge C."/>
            <person name="Perez M."/>
            <person name="Cauet S."/>
            <person name="Marande W."/>
            <person name="Chantry-Darmon C."/>
            <person name="Lopez-Roques C."/>
            <person name="Bouchez O."/>
            <person name="Berard A."/>
            <person name="Debelle F."/>
            <person name="Munos S."/>
            <person name="Bendahmane A."/>
            <person name="Berges H."/>
            <person name="Niebel A."/>
            <person name="Buitink J."/>
            <person name="Frugier F."/>
            <person name="Benhamed M."/>
            <person name="Crespi M."/>
            <person name="Gouzy J."/>
            <person name="Gamas P."/>
        </authorList>
    </citation>
    <scope>NUCLEOTIDE SEQUENCE [LARGE SCALE GENOMIC DNA]</scope>
    <source>
        <strain evidence="5">cv. Jemalong A17</strain>
    </source>
</reference>
<dbReference type="PANTHER" id="PTHR35121">
    <property type="entry name" value="HOMEODOMAIN PROTEIN 8, PUTATIVE-RELATED"/>
    <property type="match status" value="1"/>
</dbReference>
<dbReference type="HOGENOM" id="CLU_156814_1_0_1"/>
<dbReference type="AlphaFoldDB" id="G7JHU2"/>
<sequence>MATGASHMMLRCVFEGSISSHDKEVERRPYHKKCGCPLHNLEEICNKACPQQRYVSFKKKISWTHCSVYTTPSKFSSPLYKTIHE</sequence>
<reference evidence="3" key="3">
    <citation type="submission" date="2015-04" db="UniProtKB">
        <authorList>
            <consortium name="EnsemblPlants"/>
        </authorList>
    </citation>
    <scope>IDENTIFICATION</scope>
    <source>
        <strain evidence="3">cv. Jemalong A17</strain>
    </source>
</reference>
<evidence type="ECO:0000313" key="4">
    <source>
        <dbReference type="Proteomes" id="UP000002051"/>
    </source>
</evidence>